<organism evidence="2 3">
    <name type="scientific">Streptomyces actuosus</name>
    <dbReference type="NCBI Taxonomy" id="1885"/>
    <lineage>
        <taxon>Bacteria</taxon>
        <taxon>Bacillati</taxon>
        <taxon>Actinomycetota</taxon>
        <taxon>Actinomycetes</taxon>
        <taxon>Kitasatosporales</taxon>
        <taxon>Streptomycetaceae</taxon>
        <taxon>Streptomyces</taxon>
    </lineage>
</organism>
<feature type="compositionally biased region" description="Basic and acidic residues" evidence="1">
    <location>
        <begin position="50"/>
        <end position="67"/>
    </location>
</feature>
<evidence type="ECO:0000313" key="2">
    <source>
        <dbReference type="EMBL" id="MBN0048528.1"/>
    </source>
</evidence>
<accession>A0ABS2VZE4</accession>
<dbReference type="EMBL" id="JAFFZS010000041">
    <property type="protein sequence ID" value="MBN0048528.1"/>
    <property type="molecule type" value="Genomic_DNA"/>
</dbReference>
<evidence type="ECO:0000313" key="3">
    <source>
        <dbReference type="Proteomes" id="UP000788262"/>
    </source>
</evidence>
<dbReference type="RefSeq" id="WP_205386660.1">
    <property type="nucleotide sequence ID" value="NZ_JAFFZS010000041.1"/>
</dbReference>
<dbReference type="Proteomes" id="UP000788262">
    <property type="component" value="Unassembled WGS sequence"/>
</dbReference>
<reference evidence="2 3" key="1">
    <citation type="submission" date="2021-02" db="EMBL/GenBank/DDBJ databases">
        <title>Whole genome sequencing of Streptomyces actuosus VRA1.</title>
        <authorList>
            <person name="Sen G."/>
            <person name="Sen A."/>
        </authorList>
    </citation>
    <scope>NUCLEOTIDE SEQUENCE [LARGE SCALE GENOMIC DNA]</scope>
    <source>
        <strain evidence="2 3">VRA1</strain>
    </source>
</reference>
<gene>
    <name evidence="2" type="ORF">JS756_31410</name>
</gene>
<evidence type="ECO:0000256" key="1">
    <source>
        <dbReference type="SAM" id="MobiDB-lite"/>
    </source>
</evidence>
<keyword evidence="3" id="KW-1185">Reference proteome</keyword>
<proteinExistence type="predicted"/>
<comment type="caution">
    <text evidence="2">The sequence shown here is derived from an EMBL/GenBank/DDBJ whole genome shotgun (WGS) entry which is preliminary data.</text>
</comment>
<protein>
    <submittedName>
        <fullName evidence="2">Uncharacterized protein</fullName>
    </submittedName>
</protein>
<feature type="region of interest" description="Disordered" evidence="1">
    <location>
        <begin position="48"/>
        <end position="67"/>
    </location>
</feature>
<name>A0ABS2VZE4_STRAS</name>
<sequence>MRITPLRGVGVAWMKCPACRLKCRPTAVGPDGSCPRCGNARMLRLSFGDRPARSERNADPAAGAHRD</sequence>